<dbReference type="AlphaFoldDB" id="A0AB73T3W0"/>
<evidence type="ECO:0000259" key="2">
    <source>
        <dbReference type="Pfam" id="PF02518"/>
    </source>
</evidence>
<dbReference type="GO" id="GO:0000155">
    <property type="term" value="F:phosphorelay sensor kinase activity"/>
    <property type="evidence" value="ECO:0007669"/>
    <property type="project" value="InterPro"/>
</dbReference>
<protein>
    <submittedName>
        <fullName evidence="4">Two-component system sensor histidine kinase YesM</fullName>
    </submittedName>
</protein>
<gene>
    <name evidence="4" type="ORF">C7383_106138</name>
</gene>
<dbReference type="InterPro" id="IPR003594">
    <property type="entry name" value="HATPase_dom"/>
</dbReference>
<evidence type="ECO:0000256" key="1">
    <source>
        <dbReference type="SAM" id="Phobius"/>
    </source>
</evidence>
<accession>A0AB73T3W0</accession>
<organism evidence="4 5">
    <name type="scientific">Murimonas intestini</name>
    <dbReference type="NCBI Taxonomy" id="1337051"/>
    <lineage>
        <taxon>Bacteria</taxon>
        <taxon>Bacillati</taxon>
        <taxon>Bacillota</taxon>
        <taxon>Clostridia</taxon>
        <taxon>Lachnospirales</taxon>
        <taxon>Lachnospiraceae</taxon>
        <taxon>Murimonas</taxon>
    </lineage>
</organism>
<evidence type="ECO:0000313" key="5">
    <source>
        <dbReference type="Proteomes" id="UP000245412"/>
    </source>
</evidence>
<dbReference type="SUPFAM" id="SSF55874">
    <property type="entry name" value="ATPase domain of HSP90 chaperone/DNA topoisomerase II/histidine kinase"/>
    <property type="match status" value="1"/>
</dbReference>
<keyword evidence="1" id="KW-0812">Transmembrane</keyword>
<feature type="transmembrane region" description="Helical" evidence="1">
    <location>
        <begin position="287"/>
        <end position="309"/>
    </location>
</feature>
<sequence>MRKHFSIKFRTKTFLVYIIIIMLIMLSFAGGSLYYVTQQHWRDYSRSVEYECSSIAADFSAMYDDAEHLTTFLLSDPEILSAIRYLSRDGETQDDAARNKYKKVIRTALYSYYITKYYYRVSYVNPGGILVTSDHNTSDVLKEEEVRERWKANYEIDEKKSLQFLGKYRDVWDSGTSLDVVGFVKRIYGDNKGYFEIQISMDDFADLFRRSFSYDMDLTAVFNGEVVYSGLEDGEMEELGLSDMEDGGSRIVKGRMLTCSEFNISGDRLTLYGVLPLWELAGGIGGIYIGILLLILVLILLTFLFLYFYSKKLVVPINYLKEQMDKTSIENLEELDTFPEGAELEEMIALNRGYNRLICRIRDGRIREKKLEELQMQTSFDALQAQVNPHFINNTLNVISYRGTLLEDEEICEVCNDLSSMLKFSTNTKRRIVTVREELDYVECYMELLKYRHRDKFHYEIQVDRQIYQKMLPKIVIQQLVENSVTHGYRTPYEVMEIKISGWLADGRWYIKVSDNGDGFEEKVLAEIRDEMERIRHQILEEHQIQGMEIGGMGLLNIYSRMLLMHNTNFEMDFYNSEDGAEVVLCSS</sequence>
<dbReference type="Pfam" id="PF02518">
    <property type="entry name" value="HATPase_c"/>
    <property type="match status" value="1"/>
</dbReference>
<dbReference type="InterPro" id="IPR036890">
    <property type="entry name" value="HATPase_C_sf"/>
</dbReference>
<proteinExistence type="predicted"/>
<dbReference type="GO" id="GO:0016020">
    <property type="term" value="C:membrane"/>
    <property type="evidence" value="ECO:0007669"/>
    <property type="project" value="InterPro"/>
</dbReference>
<keyword evidence="4" id="KW-0808">Transferase</keyword>
<evidence type="ECO:0000259" key="3">
    <source>
        <dbReference type="Pfam" id="PF06580"/>
    </source>
</evidence>
<keyword evidence="1" id="KW-1133">Transmembrane helix</keyword>
<name>A0AB73T3W0_9FIRM</name>
<dbReference type="Gene3D" id="3.30.565.10">
    <property type="entry name" value="Histidine kinase-like ATPase, C-terminal domain"/>
    <property type="match status" value="1"/>
</dbReference>
<dbReference type="PANTHER" id="PTHR34220">
    <property type="entry name" value="SENSOR HISTIDINE KINASE YPDA"/>
    <property type="match status" value="1"/>
</dbReference>
<keyword evidence="1" id="KW-0472">Membrane</keyword>
<dbReference type="Proteomes" id="UP000245412">
    <property type="component" value="Unassembled WGS sequence"/>
</dbReference>
<keyword evidence="5" id="KW-1185">Reference proteome</keyword>
<dbReference type="EMBL" id="QGGY01000006">
    <property type="protein sequence ID" value="PWJ75568.1"/>
    <property type="molecule type" value="Genomic_DNA"/>
</dbReference>
<feature type="domain" description="Histidine kinase/HSP90-like ATPase" evidence="2">
    <location>
        <begin position="475"/>
        <end position="581"/>
    </location>
</feature>
<feature type="transmembrane region" description="Helical" evidence="1">
    <location>
        <begin position="14"/>
        <end position="36"/>
    </location>
</feature>
<feature type="domain" description="Signal transduction histidine kinase internal region" evidence="3">
    <location>
        <begin position="380"/>
        <end position="457"/>
    </location>
</feature>
<dbReference type="InterPro" id="IPR010559">
    <property type="entry name" value="Sig_transdc_His_kin_internal"/>
</dbReference>
<keyword evidence="4" id="KW-0418">Kinase</keyword>
<comment type="caution">
    <text evidence="4">The sequence shown here is derived from an EMBL/GenBank/DDBJ whole genome shotgun (WGS) entry which is preliminary data.</text>
</comment>
<dbReference type="PANTHER" id="PTHR34220:SF7">
    <property type="entry name" value="SENSOR HISTIDINE KINASE YPDA"/>
    <property type="match status" value="1"/>
</dbReference>
<evidence type="ECO:0000313" key="4">
    <source>
        <dbReference type="EMBL" id="PWJ75568.1"/>
    </source>
</evidence>
<dbReference type="Pfam" id="PF06580">
    <property type="entry name" value="His_kinase"/>
    <property type="match status" value="1"/>
</dbReference>
<reference evidence="4 5" key="1">
    <citation type="submission" date="2018-05" db="EMBL/GenBank/DDBJ databases">
        <authorList>
            <person name="Goeker M."/>
            <person name="Huntemann M."/>
            <person name="Clum A."/>
            <person name="Pillay M."/>
            <person name="Palaniappan K."/>
            <person name="Varghese N."/>
            <person name="Mikhailova N."/>
            <person name="Stamatis D."/>
            <person name="Reddy T."/>
            <person name="Daum C."/>
            <person name="Shapiro N."/>
            <person name="Ivanova N."/>
            <person name="Kyrpides N."/>
            <person name="Woyke T."/>
        </authorList>
    </citation>
    <scope>NUCLEOTIDE SEQUENCE [LARGE SCALE GENOMIC DNA]</scope>
    <source>
        <strain evidence="4 5">DSM 26524</strain>
    </source>
</reference>
<dbReference type="InterPro" id="IPR050640">
    <property type="entry name" value="Bact_2-comp_sensor_kinase"/>
</dbReference>